<dbReference type="AlphaFoldDB" id="S0B6U2"/>
<proteinExistence type="evidence at transcript level"/>
<evidence type="ECO:0000256" key="2">
    <source>
        <dbReference type="ARBA" id="ARBA00022737"/>
    </source>
</evidence>
<dbReference type="PANTHER" id="PTHR19980:SF0">
    <property type="entry name" value="CLEAVAGE STIMULATION FACTOR SUBUNIT 3"/>
    <property type="match status" value="1"/>
</dbReference>
<dbReference type="SUPFAM" id="SSF48452">
    <property type="entry name" value="TPR-like"/>
    <property type="match status" value="1"/>
</dbReference>
<dbReference type="GO" id="GO:0003729">
    <property type="term" value="F:mRNA binding"/>
    <property type="evidence" value="ECO:0007669"/>
    <property type="project" value="TreeGrafter"/>
</dbReference>
<evidence type="ECO:0000313" key="5">
    <source>
        <dbReference type="EMBL" id="BAN42421.1"/>
    </source>
</evidence>
<feature type="domain" description="Suppressor of forked" evidence="4">
    <location>
        <begin position="20"/>
        <end position="325"/>
    </location>
</feature>
<dbReference type="InterPro" id="IPR003107">
    <property type="entry name" value="HAT"/>
</dbReference>
<dbReference type="PANTHER" id="PTHR19980">
    <property type="entry name" value="RNA CLEAVAGE STIMULATION FACTOR"/>
    <property type="match status" value="1"/>
</dbReference>
<dbReference type="GO" id="GO:0005634">
    <property type="term" value="C:nucleus"/>
    <property type="evidence" value="ECO:0007669"/>
    <property type="project" value="UniProtKB-SubCell"/>
</dbReference>
<name>S0B6U2_ENTIV</name>
<dbReference type="VEuPathDB" id="AmoebaDB:EIN_175640"/>
<dbReference type="InterPro" id="IPR008847">
    <property type="entry name" value="Suf"/>
</dbReference>
<protein>
    <submittedName>
        <fullName evidence="5">Cleavage stimulation factor 77 kDa subunit, putative</fullName>
    </submittedName>
</protein>
<dbReference type="OMA" id="WKLYIEV"/>
<keyword evidence="3" id="KW-0539">Nucleus</keyword>
<accession>S0B6U2</accession>
<feature type="domain" description="Suppressor of forked" evidence="4">
    <location>
        <begin position="359"/>
        <end position="437"/>
    </location>
</feature>
<organism evidence="5">
    <name type="scientific">Entamoeba invadens</name>
    <dbReference type="NCBI Taxonomy" id="33085"/>
    <lineage>
        <taxon>Eukaryota</taxon>
        <taxon>Amoebozoa</taxon>
        <taxon>Evosea</taxon>
        <taxon>Archamoebae</taxon>
        <taxon>Mastigamoebida</taxon>
        <taxon>Entamoebidae</taxon>
        <taxon>Entamoeba</taxon>
    </lineage>
</organism>
<comment type="subcellular location">
    <subcellularLocation>
        <location evidence="1">Nucleus</location>
    </subcellularLocation>
</comment>
<dbReference type="GO" id="GO:0031124">
    <property type="term" value="P:mRNA 3'-end processing"/>
    <property type="evidence" value="ECO:0007669"/>
    <property type="project" value="InterPro"/>
</dbReference>
<dbReference type="InterPro" id="IPR045243">
    <property type="entry name" value="Rna14-like"/>
</dbReference>
<evidence type="ECO:0000256" key="1">
    <source>
        <dbReference type="ARBA" id="ARBA00004123"/>
    </source>
</evidence>
<dbReference type="EMBL" id="AK424047">
    <property type="protein sequence ID" value="BAN42421.1"/>
    <property type="molecule type" value="mRNA"/>
</dbReference>
<sequence length="551" mass="64487">MQAVPNEEAWESKFSALPFFNSKEQLVQGRELYKRYLKDYPTAVNRWCEYIDLEMKYGNNREVENIFRLCLLQLPDVDIVERYINYILKNFDDEDPTLTIGDLEKGQFKKIQESAFLLAIQLVGLDINAMPIYRKFINFLSQTEYGRVLNRQLYFNINRIPMTDRADALAKYDEFLTDEQVKKDEKMISEATKTSHVRLTSYLSKMDKLRKKHAVEYGTNVVSLGTKEVLSSYVDVLDYETTLDGQPRAEERSYTSNGKELKYEVCPKSLEMKAQQERIFYMMNKMLMVFYRYPQAWIVCAQYFQRRGNIDLAINILRRGRNAVDCPLLKLYESFCYLISGREREGLDLLSNESDLEQIYKLKMAGRCLGMKTFRKVLLGMKGELKPYAYIAAAEVEFCFFRRKTAALNIFKEALKKYSKDNKVIKAYYKFLVGITPSRFVSNALVSYNDVEVDKFMSEIVTDTFKGMEMPKDTKEILEAEKKMEECGEKRDERLILGNKEANNVEWKRIHTEVNKDIIKEFIYILPPAELYKGVRIDAEKLINVLGSIIN</sequence>
<reference evidence="5" key="1">
    <citation type="submission" date="2012-06" db="EMBL/GenBank/DDBJ databases">
        <title>Short 5' UTR of Entamoeba genes.</title>
        <authorList>
            <person name="Hiranuka K."/>
            <person name="Kumagai M."/>
            <person name="Wakaguri H."/>
            <person name="Suzuki Y."/>
            <person name="Sugano S."/>
            <person name="Watanabe J."/>
            <person name="Makioka A."/>
        </authorList>
    </citation>
    <scope>NUCLEOTIDE SEQUENCE</scope>
    <source>
        <strain evidence="5">IP1</strain>
    </source>
</reference>
<dbReference type="InterPro" id="IPR011990">
    <property type="entry name" value="TPR-like_helical_dom_sf"/>
</dbReference>
<dbReference type="Gene3D" id="1.25.40.10">
    <property type="entry name" value="Tetratricopeptide repeat domain"/>
    <property type="match status" value="1"/>
</dbReference>
<dbReference type="SMART" id="SM00386">
    <property type="entry name" value="HAT"/>
    <property type="match status" value="4"/>
</dbReference>
<keyword evidence="2" id="KW-0677">Repeat</keyword>
<evidence type="ECO:0000256" key="3">
    <source>
        <dbReference type="ARBA" id="ARBA00023242"/>
    </source>
</evidence>
<dbReference type="Pfam" id="PF05843">
    <property type="entry name" value="Suf"/>
    <property type="match status" value="2"/>
</dbReference>
<evidence type="ECO:0000259" key="4">
    <source>
        <dbReference type="Pfam" id="PF05843"/>
    </source>
</evidence>